<feature type="compositionally biased region" description="Basic residues" evidence="2">
    <location>
        <begin position="808"/>
        <end position="821"/>
    </location>
</feature>
<evidence type="ECO:0000313" key="3">
    <source>
        <dbReference type="EMBL" id="KAK6183720.1"/>
    </source>
</evidence>
<evidence type="ECO:0000313" key="4">
    <source>
        <dbReference type="Proteomes" id="UP001347796"/>
    </source>
</evidence>
<evidence type="ECO:0000256" key="1">
    <source>
        <dbReference type="SAM" id="Coils"/>
    </source>
</evidence>
<dbReference type="Proteomes" id="UP001347796">
    <property type="component" value="Unassembled WGS sequence"/>
</dbReference>
<reference evidence="3 4" key="1">
    <citation type="submission" date="2024-01" db="EMBL/GenBank/DDBJ databases">
        <title>The genome of the rayed Mediterranean limpet Patella caerulea (Linnaeus, 1758).</title>
        <authorList>
            <person name="Anh-Thu Weber A."/>
            <person name="Halstead-Nussloch G."/>
        </authorList>
    </citation>
    <scope>NUCLEOTIDE SEQUENCE [LARGE SCALE GENOMIC DNA]</scope>
    <source>
        <strain evidence="3">AATW-2023a</strain>
        <tissue evidence="3">Whole specimen</tissue>
    </source>
</reference>
<keyword evidence="1" id="KW-0175">Coiled coil</keyword>
<dbReference type="PANTHER" id="PTHR18863:SF6">
    <property type="entry name" value="COILED-COIL DOMAIN-CONTAINING PROTEIN 170"/>
    <property type="match status" value="1"/>
</dbReference>
<dbReference type="InterPro" id="IPR039139">
    <property type="entry name" value="CCDC170-like"/>
</dbReference>
<feature type="region of interest" description="Disordered" evidence="2">
    <location>
        <begin position="801"/>
        <end position="834"/>
    </location>
</feature>
<accession>A0AAN8Q610</accession>
<feature type="coiled-coil region" evidence="1">
    <location>
        <begin position="439"/>
        <end position="494"/>
    </location>
</feature>
<feature type="coiled-coil region" evidence="1">
    <location>
        <begin position="577"/>
        <end position="687"/>
    </location>
</feature>
<comment type="caution">
    <text evidence="3">The sequence shown here is derived from an EMBL/GenBank/DDBJ whole genome shotgun (WGS) entry which is preliminary data.</text>
</comment>
<evidence type="ECO:0000256" key="2">
    <source>
        <dbReference type="SAM" id="MobiDB-lite"/>
    </source>
</evidence>
<dbReference type="PANTHER" id="PTHR18863">
    <property type="entry name" value="TSEC-2-RELATED"/>
    <property type="match status" value="1"/>
</dbReference>
<protein>
    <submittedName>
        <fullName evidence="3">Uncharacterized protein</fullName>
    </submittedName>
</protein>
<proteinExistence type="predicted"/>
<organism evidence="3 4">
    <name type="scientific">Patella caerulea</name>
    <name type="common">Rayed Mediterranean limpet</name>
    <dbReference type="NCBI Taxonomy" id="87958"/>
    <lineage>
        <taxon>Eukaryota</taxon>
        <taxon>Metazoa</taxon>
        <taxon>Spiralia</taxon>
        <taxon>Lophotrochozoa</taxon>
        <taxon>Mollusca</taxon>
        <taxon>Gastropoda</taxon>
        <taxon>Patellogastropoda</taxon>
        <taxon>Patelloidea</taxon>
        <taxon>Patellidae</taxon>
        <taxon>Patella</taxon>
    </lineage>
</organism>
<feature type="coiled-coil region" evidence="1">
    <location>
        <begin position="121"/>
        <end position="239"/>
    </location>
</feature>
<keyword evidence="4" id="KW-1185">Reference proteome</keyword>
<sequence length="834" mass="96130">MANYYTNLREYDRDGLPAIRPSTTGILDSTSARKYRALDQDDLLGYRSTSPTFGQGVRFEPQPNRRAVSELQDQVKVFRDELRKKDAMIQNLISLDSSPKSQTRIDPIRLDQYYLGDRSHINNLNSELSTLKVKNENLQSQLRDTEHILEAKDIKIRELQSLLETNRENELRLTEIVNDLREQLHDLQNKTGSIESVAGRSEYTVAALQEENREKNDRIVQLEARLRKQLDERELAEASSMGADKKLRDLLSNISGLLRTDDLDSSQASVETVVRKLTDLMQENAMLKGKILSLNELLNNTETETKASRETIMRLVSEVGREQKVATRYSSDIENLRMERDNALAAKRDMEREVDVVKERLEANQRALDATRNELELREGRLNHLDREYRETANNTRSTSSQFNLFKEQLAGMLSNGYTSVSPSEEMIKEAVLALSQNNKELVLQVETLDNRVKSLTEQLDNQIDMQRSLAHRAKRAETDAGDLEEKLRLAEGDLAATDVLRDGFKSDKERYMRCLQRLAESMRMDKISADLGFDMILEALEARAQQLVNMEHHKLADKTSTTYNLQRKVKTLRDQLESKDLHLDLLRKKVTNLEERLHGRAELEKDRDSDSLRVKKLEKVISKYKLQIQDSRQEINNLKAQLLGASDLRARTLDQQRDVQELVKQVEELENLRKHQSHKISKLKEELHHNGSDFQEKRVVSENAVHALSGELRTTKTALTAIQNREKQLLDFRNVVARMLGLDINTLAVPDYEIISRLENFVKSHNTHAYVNMNLDEALADVEDGFLSGYEDSTRIVRDPAVQRSRDRSRRKAAKARARARSLSPQRRDPRRY</sequence>
<dbReference type="EMBL" id="JAZGQO010000007">
    <property type="protein sequence ID" value="KAK6183720.1"/>
    <property type="molecule type" value="Genomic_DNA"/>
</dbReference>
<name>A0AAN8Q610_PATCE</name>
<gene>
    <name evidence="3" type="ORF">SNE40_011145</name>
</gene>
<feature type="coiled-coil region" evidence="1">
    <location>
        <begin position="333"/>
        <end position="388"/>
    </location>
</feature>
<dbReference type="AlphaFoldDB" id="A0AAN8Q610"/>